<keyword evidence="3" id="KW-0479">Metal-binding</keyword>
<dbReference type="Proteomes" id="UP001596143">
    <property type="component" value="Unassembled WGS sequence"/>
</dbReference>
<dbReference type="SFLD" id="SFLDS00029">
    <property type="entry name" value="Radical_SAM"/>
    <property type="match status" value="1"/>
</dbReference>
<evidence type="ECO:0000313" key="6">
    <source>
        <dbReference type="Proteomes" id="UP001596143"/>
    </source>
</evidence>
<dbReference type="Gene3D" id="3.80.30.20">
    <property type="entry name" value="tm_1862 like domain"/>
    <property type="match status" value="1"/>
</dbReference>
<dbReference type="PANTHER" id="PTHR13932:SF5">
    <property type="entry name" value="RADICAL S-ADENOSYL METHIONINE DOMAIN-CONTAINING PROTEIN 1, MITOCHONDRIAL"/>
    <property type="match status" value="1"/>
</dbReference>
<keyword evidence="6" id="KW-1185">Reference proteome</keyword>
<keyword evidence="3" id="KW-0143">Chaperone</keyword>
<dbReference type="SFLD" id="SFLDF00288">
    <property type="entry name" value="HemN-like__clustered_with_nucl"/>
    <property type="match status" value="1"/>
</dbReference>
<dbReference type="InterPro" id="IPR034505">
    <property type="entry name" value="Coproporphyrinogen-III_oxidase"/>
</dbReference>
<dbReference type="NCBIfam" id="TIGR00539">
    <property type="entry name" value="hemN_rel"/>
    <property type="match status" value="1"/>
</dbReference>
<keyword evidence="3" id="KW-0411">Iron-sulfur</keyword>
<dbReference type="PROSITE" id="PS51918">
    <property type="entry name" value="RADICAL_SAM"/>
    <property type="match status" value="1"/>
</dbReference>
<protein>
    <recommendedName>
        <fullName evidence="2 3">Heme chaperone HemW</fullName>
    </recommendedName>
</protein>
<organism evidence="5 6">
    <name type="scientific">Aliibacillus thermotolerans</name>
    <dbReference type="NCBI Taxonomy" id="1834418"/>
    <lineage>
        <taxon>Bacteria</taxon>
        <taxon>Bacillati</taxon>
        <taxon>Bacillota</taxon>
        <taxon>Bacilli</taxon>
        <taxon>Bacillales</taxon>
        <taxon>Bacillaceae</taxon>
        <taxon>Aliibacillus</taxon>
    </lineage>
</organism>
<dbReference type="SUPFAM" id="SSF102114">
    <property type="entry name" value="Radical SAM enzymes"/>
    <property type="match status" value="1"/>
</dbReference>
<reference evidence="6" key="1">
    <citation type="journal article" date="2019" name="Int. J. Syst. Evol. Microbiol.">
        <title>The Global Catalogue of Microorganisms (GCM) 10K type strain sequencing project: providing services to taxonomists for standard genome sequencing and annotation.</title>
        <authorList>
            <consortium name="The Broad Institute Genomics Platform"/>
            <consortium name="The Broad Institute Genome Sequencing Center for Infectious Disease"/>
            <person name="Wu L."/>
            <person name="Ma J."/>
        </authorList>
    </citation>
    <scope>NUCLEOTIDE SEQUENCE [LARGE SCALE GENOMIC DNA]</scope>
    <source>
        <strain evidence="6">CGMCC 1.15790</strain>
    </source>
</reference>
<keyword evidence="3" id="KW-0949">S-adenosyl-L-methionine</keyword>
<dbReference type="PANTHER" id="PTHR13932">
    <property type="entry name" value="COPROPORPHYRINIGEN III OXIDASE"/>
    <property type="match status" value="1"/>
</dbReference>
<comment type="subcellular location">
    <subcellularLocation>
        <location evidence="3">Cytoplasm</location>
    </subcellularLocation>
</comment>
<evidence type="ECO:0000256" key="3">
    <source>
        <dbReference type="RuleBase" id="RU364116"/>
    </source>
</evidence>
<evidence type="ECO:0000313" key="5">
    <source>
        <dbReference type="EMBL" id="MFC5629751.1"/>
    </source>
</evidence>
<dbReference type="Pfam" id="PF04055">
    <property type="entry name" value="Radical_SAM"/>
    <property type="match status" value="1"/>
</dbReference>
<dbReference type="InterPro" id="IPR010723">
    <property type="entry name" value="HemN_C"/>
</dbReference>
<accession>A0ABW0U8E1</accession>
<feature type="domain" description="Radical SAM core" evidence="4">
    <location>
        <begin position="1"/>
        <end position="233"/>
    </location>
</feature>
<dbReference type="SFLD" id="SFLDG01082">
    <property type="entry name" value="B12-binding_domain_containing"/>
    <property type="match status" value="1"/>
</dbReference>
<dbReference type="CDD" id="cd01335">
    <property type="entry name" value="Radical_SAM"/>
    <property type="match status" value="1"/>
</dbReference>
<comment type="similarity">
    <text evidence="1">Belongs to the anaerobic coproporphyrinogen-III oxidase family. HemW subfamily.</text>
</comment>
<dbReference type="EMBL" id="JBHSPF010000068">
    <property type="protein sequence ID" value="MFC5629751.1"/>
    <property type="molecule type" value="Genomic_DNA"/>
</dbReference>
<comment type="function">
    <text evidence="3">Probably acts as a heme chaperone, transferring heme to an unknown acceptor. Binds one molecule of heme per monomer, possibly covalently. Binds 1 [4Fe-4S] cluster. The cluster is coordinated with 3 cysteines and an exchangeable S-adenosyl-L-methionine.</text>
</comment>
<keyword evidence="3" id="KW-0349">Heme</keyword>
<gene>
    <name evidence="5" type="primary">hemW</name>
    <name evidence="5" type="ORF">ACFPTR_12925</name>
</gene>
<dbReference type="InterPro" id="IPR058240">
    <property type="entry name" value="rSAM_sf"/>
</dbReference>
<dbReference type="InterPro" id="IPR023404">
    <property type="entry name" value="rSAM_horseshoe"/>
</dbReference>
<evidence type="ECO:0000256" key="1">
    <source>
        <dbReference type="ARBA" id="ARBA00006100"/>
    </source>
</evidence>
<dbReference type="Pfam" id="PF06969">
    <property type="entry name" value="HemN_C"/>
    <property type="match status" value="1"/>
</dbReference>
<name>A0ABW0U8E1_9BACI</name>
<proteinExistence type="inferred from homology"/>
<dbReference type="InterPro" id="IPR006638">
    <property type="entry name" value="Elp3/MiaA/NifB-like_rSAM"/>
</dbReference>
<keyword evidence="3" id="KW-0004">4Fe-4S</keyword>
<keyword evidence="3" id="KW-0963">Cytoplasm</keyword>
<comment type="caution">
    <text evidence="5">The sequence shown here is derived from an EMBL/GenBank/DDBJ whole genome shotgun (WGS) entry which is preliminary data.</text>
</comment>
<keyword evidence="3" id="KW-0408">Iron</keyword>
<sequence length="377" mass="43901">MPTAMYIHIPFCEHICYYCDFNKFFIQNQPVDDYIEALNKEINENISRTHPPFQSIYIGGGTPTALSANQLEKLLTNVFERISVHPEQLEFTVEMNPGDADKNKLKLLRDFGVNRLSIGVQSFHDDMLKKIGRGHTASDARKTVSFAQETGFKNISIDLMYGLPGQTMTMWQETISEALQLEVQHMSAYSLLLETNTMFYNWYRKGELQLLSEDTEADMYEYLVEKLSVHGYEAYELSNFAKPGFESRHNQTYWKNNHYYGFGAGAHGYVNGIRYENIKPLPHYIEALKKNESPIKEQHQVTKKEMMEEEMFMGLRMSKGVSQKLFYEKYQEKMEEIFGKQINRLLEERLVEWKDDSLSLTPKGKLLANEVFEAFLL</sequence>
<dbReference type="RefSeq" id="WP_270898145.1">
    <property type="nucleotide sequence ID" value="NZ_JBHSPF010000068.1"/>
</dbReference>
<dbReference type="InterPro" id="IPR004559">
    <property type="entry name" value="HemW-like"/>
</dbReference>
<dbReference type="SFLD" id="SFLDF00562">
    <property type="entry name" value="HemN-like__clustered_with_heat"/>
    <property type="match status" value="1"/>
</dbReference>
<dbReference type="SMART" id="SM00729">
    <property type="entry name" value="Elp3"/>
    <property type="match status" value="1"/>
</dbReference>
<dbReference type="InterPro" id="IPR007197">
    <property type="entry name" value="rSAM"/>
</dbReference>
<evidence type="ECO:0000256" key="2">
    <source>
        <dbReference type="ARBA" id="ARBA00017228"/>
    </source>
</evidence>
<evidence type="ECO:0000259" key="4">
    <source>
        <dbReference type="PROSITE" id="PS51918"/>
    </source>
</evidence>
<dbReference type="SFLD" id="SFLDG01065">
    <property type="entry name" value="anaerobic_coproporphyrinogen-I"/>
    <property type="match status" value="1"/>
</dbReference>